<dbReference type="GO" id="GO:0042800">
    <property type="term" value="F:histone H3K4 methyltransferase activity"/>
    <property type="evidence" value="ECO:0007669"/>
    <property type="project" value="TreeGrafter"/>
</dbReference>
<feature type="compositionally biased region" description="Basic and acidic residues" evidence="16">
    <location>
        <begin position="1434"/>
        <end position="1453"/>
    </location>
</feature>
<feature type="compositionally biased region" description="Basic and acidic residues" evidence="16">
    <location>
        <begin position="38"/>
        <end position="53"/>
    </location>
</feature>
<dbReference type="VEuPathDB" id="PlasmoDB:AK88_04531"/>
<dbReference type="Proteomes" id="UP000054561">
    <property type="component" value="Unassembled WGS sequence"/>
</dbReference>
<feature type="compositionally biased region" description="Polar residues" evidence="16">
    <location>
        <begin position="909"/>
        <end position="927"/>
    </location>
</feature>
<proteinExistence type="predicted"/>
<keyword evidence="7 15" id="KW-0863">Zinc-finger</keyword>
<dbReference type="GO" id="GO:0008270">
    <property type="term" value="F:zinc ion binding"/>
    <property type="evidence" value="ECO:0007669"/>
    <property type="project" value="UniProtKB-KW"/>
</dbReference>
<keyword evidence="2" id="KW-0489">Methyltransferase</keyword>
<feature type="domain" description="SET" evidence="19">
    <location>
        <begin position="6267"/>
        <end position="6384"/>
    </location>
</feature>
<dbReference type="InterPro" id="IPR003616">
    <property type="entry name" value="Post-SET_dom"/>
</dbReference>
<dbReference type="CDD" id="cd10518">
    <property type="entry name" value="SET_SETD1-like"/>
    <property type="match status" value="1"/>
</dbReference>
<feature type="compositionally biased region" description="Basic and acidic residues" evidence="16">
    <location>
        <begin position="4538"/>
        <end position="4562"/>
    </location>
</feature>
<dbReference type="InterPro" id="IPR001487">
    <property type="entry name" value="Bromodomain"/>
</dbReference>
<keyword evidence="3" id="KW-0808">Transferase</keyword>
<evidence type="ECO:0000313" key="23">
    <source>
        <dbReference type="Proteomes" id="UP000054561"/>
    </source>
</evidence>
<evidence type="ECO:0000256" key="5">
    <source>
        <dbReference type="ARBA" id="ARBA00022723"/>
    </source>
</evidence>
<keyword evidence="4" id="KW-0949">S-adenosyl-L-methionine</keyword>
<keyword evidence="11 14" id="KW-0103">Bromodomain</keyword>
<feature type="region of interest" description="Disordered" evidence="16">
    <location>
        <begin position="2220"/>
        <end position="2247"/>
    </location>
</feature>
<dbReference type="PANTHER" id="PTHR45888:SF6">
    <property type="entry name" value="HL01030P-RELATED"/>
    <property type="match status" value="1"/>
</dbReference>
<dbReference type="Pfam" id="PF00856">
    <property type="entry name" value="SET"/>
    <property type="match status" value="1"/>
</dbReference>
<feature type="compositionally biased region" description="Low complexity" evidence="16">
    <location>
        <begin position="850"/>
        <end position="862"/>
    </location>
</feature>
<feature type="domain" description="Bromo" evidence="17">
    <location>
        <begin position="1790"/>
        <end position="1840"/>
    </location>
</feature>
<feature type="compositionally biased region" description="Basic and acidic residues" evidence="16">
    <location>
        <begin position="2697"/>
        <end position="2706"/>
    </location>
</feature>
<dbReference type="PROSITE" id="PS50014">
    <property type="entry name" value="BROMODOMAIN_2"/>
    <property type="match status" value="1"/>
</dbReference>
<feature type="compositionally biased region" description="Polar residues" evidence="16">
    <location>
        <begin position="546"/>
        <end position="559"/>
    </location>
</feature>
<feature type="compositionally biased region" description="Basic residues" evidence="16">
    <location>
        <begin position="2683"/>
        <end position="2695"/>
    </location>
</feature>
<dbReference type="PROSITE" id="PS51805">
    <property type="entry name" value="EPHD"/>
    <property type="match status" value="1"/>
</dbReference>
<dbReference type="GO" id="GO:0003713">
    <property type="term" value="F:transcription coactivator activity"/>
    <property type="evidence" value="ECO:0007669"/>
    <property type="project" value="TreeGrafter"/>
</dbReference>
<feature type="region of interest" description="Disordered" evidence="16">
    <location>
        <begin position="1434"/>
        <end position="1577"/>
    </location>
</feature>
<keyword evidence="23" id="KW-1185">Reference proteome</keyword>
<feature type="region of interest" description="Disordered" evidence="16">
    <location>
        <begin position="5516"/>
        <end position="5544"/>
    </location>
</feature>
<evidence type="ECO:0000259" key="21">
    <source>
        <dbReference type="PROSITE" id="PS51805"/>
    </source>
</evidence>
<evidence type="ECO:0000256" key="14">
    <source>
        <dbReference type="PROSITE-ProRule" id="PRU00035"/>
    </source>
</evidence>
<feature type="region of interest" description="Disordered" evidence="16">
    <location>
        <begin position="4985"/>
        <end position="5007"/>
    </location>
</feature>
<dbReference type="Gene3D" id="1.20.920.10">
    <property type="entry name" value="Bromodomain-like"/>
    <property type="match status" value="1"/>
</dbReference>
<evidence type="ECO:0000256" key="8">
    <source>
        <dbReference type="ARBA" id="ARBA00022833"/>
    </source>
</evidence>
<evidence type="ECO:0000313" key="22">
    <source>
        <dbReference type="EMBL" id="KJP85824.1"/>
    </source>
</evidence>
<protein>
    <recommendedName>
        <fullName evidence="24">SET domain-containing protein</fullName>
    </recommendedName>
</protein>
<evidence type="ECO:0000256" key="6">
    <source>
        <dbReference type="ARBA" id="ARBA00022737"/>
    </source>
</evidence>
<feature type="compositionally biased region" description="Basic and acidic residues" evidence="16">
    <location>
        <begin position="1529"/>
        <end position="1539"/>
    </location>
</feature>
<evidence type="ECO:0000256" key="2">
    <source>
        <dbReference type="ARBA" id="ARBA00022603"/>
    </source>
</evidence>
<feature type="compositionally biased region" description="Polar residues" evidence="16">
    <location>
        <begin position="5527"/>
        <end position="5544"/>
    </location>
</feature>
<dbReference type="OrthoDB" id="308383at2759"/>
<dbReference type="EMBL" id="KQ001710">
    <property type="protein sequence ID" value="KJP85824.1"/>
    <property type="molecule type" value="Genomic_DNA"/>
</dbReference>
<feature type="compositionally biased region" description="Basic and acidic residues" evidence="16">
    <location>
        <begin position="4267"/>
        <end position="4279"/>
    </location>
</feature>
<name>A0A0D9QFP3_PLAFR</name>
<feature type="region of interest" description="Disordered" evidence="16">
    <location>
        <begin position="503"/>
        <end position="573"/>
    </location>
</feature>
<keyword evidence="5" id="KW-0479">Metal-binding</keyword>
<dbReference type="GeneID" id="24269845"/>
<organism evidence="22 23">
    <name type="scientific">Plasmodium fragile</name>
    <dbReference type="NCBI Taxonomy" id="5857"/>
    <lineage>
        <taxon>Eukaryota</taxon>
        <taxon>Sar</taxon>
        <taxon>Alveolata</taxon>
        <taxon>Apicomplexa</taxon>
        <taxon>Aconoidasida</taxon>
        <taxon>Haemosporida</taxon>
        <taxon>Plasmodiidae</taxon>
        <taxon>Plasmodium</taxon>
        <taxon>Plasmodium (Plasmodium)</taxon>
    </lineage>
</organism>
<evidence type="ECO:0000256" key="9">
    <source>
        <dbReference type="ARBA" id="ARBA00022853"/>
    </source>
</evidence>
<dbReference type="Pfam" id="PF13771">
    <property type="entry name" value="zf-HC5HC2H"/>
    <property type="match status" value="1"/>
</dbReference>
<feature type="compositionally biased region" description="Basic and acidic residues" evidence="16">
    <location>
        <begin position="1499"/>
        <end position="1521"/>
    </location>
</feature>
<dbReference type="CDD" id="cd15489">
    <property type="entry name" value="PHD_SF"/>
    <property type="match status" value="1"/>
</dbReference>
<dbReference type="SMART" id="SM00249">
    <property type="entry name" value="PHD"/>
    <property type="match status" value="4"/>
</dbReference>
<dbReference type="SUPFAM" id="SSF82199">
    <property type="entry name" value="SET domain"/>
    <property type="match status" value="1"/>
</dbReference>
<feature type="compositionally biased region" description="Basic and acidic residues" evidence="16">
    <location>
        <begin position="5160"/>
        <end position="5169"/>
    </location>
</feature>
<feature type="compositionally biased region" description="Basic and acidic residues" evidence="16">
    <location>
        <begin position="2220"/>
        <end position="2244"/>
    </location>
</feature>
<feature type="region of interest" description="Disordered" evidence="16">
    <location>
        <begin position="780"/>
        <end position="805"/>
    </location>
</feature>
<dbReference type="PROSITE" id="PS50016">
    <property type="entry name" value="ZF_PHD_2"/>
    <property type="match status" value="1"/>
</dbReference>
<keyword evidence="13" id="KW-0539">Nucleus</keyword>
<evidence type="ECO:0000259" key="17">
    <source>
        <dbReference type="PROSITE" id="PS50014"/>
    </source>
</evidence>
<evidence type="ECO:0000256" key="13">
    <source>
        <dbReference type="ARBA" id="ARBA00023242"/>
    </source>
</evidence>
<evidence type="ECO:0000256" key="3">
    <source>
        <dbReference type="ARBA" id="ARBA00022679"/>
    </source>
</evidence>
<dbReference type="PANTHER" id="PTHR45888">
    <property type="entry name" value="HL01030P-RELATED"/>
    <property type="match status" value="1"/>
</dbReference>
<reference evidence="22 23" key="1">
    <citation type="submission" date="2014-03" db="EMBL/GenBank/DDBJ databases">
        <title>The Genome Sequence of Plasmodium fragile nilgiri.</title>
        <authorList>
            <consortium name="The Broad Institute Genomics Platform"/>
            <consortium name="The Broad Institute Genome Sequencing Center for Infectious Disease"/>
            <person name="Neafsey D."/>
            <person name="Duraisingh M."/>
            <person name="Young S.K."/>
            <person name="Zeng Q."/>
            <person name="Gargeya S."/>
            <person name="Abouelleil A."/>
            <person name="Alvarado L."/>
            <person name="Chapman S.B."/>
            <person name="Gainer-Dewar J."/>
            <person name="Goldberg J."/>
            <person name="Griggs A."/>
            <person name="Gujja S."/>
            <person name="Hansen M."/>
            <person name="Howarth C."/>
            <person name="Imamovic A."/>
            <person name="Larimer J."/>
            <person name="Pearson M."/>
            <person name="Poon T.W."/>
            <person name="Priest M."/>
            <person name="Roberts A."/>
            <person name="Saif S."/>
            <person name="Shea T."/>
            <person name="Sykes S."/>
            <person name="Wortman J."/>
            <person name="Nusbaum C."/>
            <person name="Birren B."/>
        </authorList>
    </citation>
    <scope>NUCLEOTIDE SEQUENCE [LARGE SCALE GENOMIC DNA]</scope>
    <source>
        <strain evidence="23">nilgiri</strain>
    </source>
</reference>
<comment type="subcellular location">
    <subcellularLocation>
        <location evidence="1">Nucleus</location>
    </subcellularLocation>
</comment>
<feature type="compositionally biased region" description="Acidic residues" evidence="16">
    <location>
        <begin position="5815"/>
        <end position="5824"/>
    </location>
</feature>
<evidence type="ECO:0008006" key="24">
    <source>
        <dbReference type="Google" id="ProtNLM"/>
    </source>
</evidence>
<feature type="compositionally biased region" description="Acidic residues" evidence="16">
    <location>
        <begin position="1562"/>
        <end position="1572"/>
    </location>
</feature>
<feature type="compositionally biased region" description="Basic and acidic residues" evidence="16">
    <location>
        <begin position="1546"/>
        <end position="1561"/>
    </location>
</feature>
<feature type="compositionally biased region" description="Basic and acidic residues" evidence="16">
    <location>
        <begin position="533"/>
        <end position="545"/>
    </location>
</feature>
<keyword evidence="8" id="KW-0862">Zinc</keyword>
<feature type="compositionally biased region" description="Polar residues" evidence="16">
    <location>
        <begin position="120"/>
        <end position="136"/>
    </location>
</feature>
<evidence type="ECO:0000256" key="7">
    <source>
        <dbReference type="ARBA" id="ARBA00022771"/>
    </source>
</evidence>
<dbReference type="RefSeq" id="XP_012337564.1">
    <property type="nucleotide sequence ID" value="XM_012482141.1"/>
</dbReference>
<dbReference type="InterPro" id="IPR001214">
    <property type="entry name" value="SET_dom"/>
</dbReference>
<feature type="compositionally biased region" description="Polar residues" evidence="16">
    <location>
        <begin position="5784"/>
        <end position="5802"/>
    </location>
</feature>
<dbReference type="OMA" id="CCESIYN"/>
<feature type="domain" description="Post-SET" evidence="20">
    <location>
        <begin position="6392"/>
        <end position="6408"/>
    </location>
</feature>
<evidence type="ECO:0000259" key="19">
    <source>
        <dbReference type="PROSITE" id="PS50280"/>
    </source>
</evidence>
<keyword evidence="6" id="KW-0677">Repeat</keyword>
<evidence type="ECO:0000259" key="20">
    <source>
        <dbReference type="PROSITE" id="PS50868"/>
    </source>
</evidence>
<feature type="region of interest" description="Disordered" evidence="16">
    <location>
        <begin position="5815"/>
        <end position="5840"/>
    </location>
</feature>
<feature type="region of interest" description="Disordered" evidence="16">
    <location>
        <begin position="1"/>
        <end position="54"/>
    </location>
</feature>
<dbReference type="InterPro" id="IPR034732">
    <property type="entry name" value="EPHD"/>
</dbReference>
<feature type="compositionally biased region" description="Basic and acidic residues" evidence="16">
    <location>
        <begin position="5245"/>
        <end position="5267"/>
    </location>
</feature>
<accession>A0A0D9QFP3</accession>
<feature type="compositionally biased region" description="Polar residues" evidence="16">
    <location>
        <begin position="1200"/>
        <end position="1212"/>
    </location>
</feature>
<dbReference type="CDD" id="cd04369">
    <property type="entry name" value="Bromodomain"/>
    <property type="match status" value="1"/>
</dbReference>
<gene>
    <name evidence="22" type="ORF">AK88_04531</name>
</gene>
<feature type="compositionally biased region" description="Basic residues" evidence="16">
    <location>
        <begin position="5175"/>
        <end position="5189"/>
    </location>
</feature>
<evidence type="ECO:0000259" key="18">
    <source>
        <dbReference type="PROSITE" id="PS50016"/>
    </source>
</evidence>
<feature type="compositionally biased region" description="Polar residues" evidence="16">
    <location>
        <begin position="780"/>
        <end position="795"/>
    </location>
</feature>
<evidence type="ECO:0000256" key="15">
    <source>
        <dbReference type="PROSITE-ProRule" id="PRU00146"/>
    </source>
</evidence>
<dbReference type="GO" id="GO:0045944">
    <property type="term" value="P:positive regulation of transcription by RNA polymerase II"/>
    <property type="evidence" value="ECO:0007669"/>
    <property type="project" value="TreeGrafter"/>
</dbReference>
<feature type="domain" description="PHD-type" evidence="21">
    <location>
        <begin position="5278"/>
        <end position="5395"/>
    </location>
</feature>
<feature type="domain" description="PHD-type" evidence="18">
    <location>
        <begin position="1699"/>
        <end position="1757"/>
    </location>
</feature>
<dbReference type="InterPro" id="IPR013083">
    <property type="entry name" value="Znf_RING/FYVE/PHD"/>
</dbReference>
<evidence type="ECO:0000256" key="10">
    <source>
        <dbReference type="ARBA" id="ARBA00023015"/>
    </source>
</evidence>
<dbReference type="InterPro" id="IPR036427">
    <property type="entry name" value="Bromodomain-like_sf"/>
</dbReference>
<dbReference type="SUPFAM" id="SSF57903">
    <property type="entry name" value="FYVE/PHD zinc finger"/>
    <property type="match status" value="1"/>
</dbReference>
<feature type="region of interest" description="Disordered" evidence="16">
    <location>
        <begin position="117"/>
        <end position="169"/>
    </location>
</feature>
<feature type="region of interest" description="Disordered" evidence="16">
    <location>
        <begin position="4532"/>
        <end position="4562"/>
    </location>
</feature>
<feature type="compositionally biased region" description="Basic and acidic residues" evidence="16">
    <location>
        <begin position="7"/>
        <end position="29"/>
    </location>
</feature>
<feature type="compositionally biased region" description="Basic and acidic residues" evidence="16">
    <location>
        <begin position="4111"/>
        <end position="4226"/>
    </location>
</feature>
<evidence type="ECO:0000256" key="4">
    <source>
        <dbReference type="ARBA" id="ARBA00022691"/>
    </source>
</evidence>
<feature type="region of interest" description="Disordered" evidence="16">
    <location>
        <begin position="4066"/>
        <end position="4279"/>
    </location>
</feature>
<dbReference type="InterPro" id="IPR046341">
    <property type="entry name" value="SET_dom_sf"/>
</dbReference>
<feature type="region of interest" description="Disordered" evidence="16">
    <location>
        <begin position="1184"/>
        <end position="1212"/>
    </location>
</feature>
<feature type="compositionally biased region" description="Basic and acidic residues" evidence="16">
    <location>
        <begin position="936"/>
        <end position="952"/>
    </location>
</feature>
<dbReference type="Pfam" id="PF00439">
    <property type="entry name" value="Bromodomain"/>
    <property type="match status" value="1"/>
</dbReference>
<feature type="region of interest" description="Disordered" evidence="16">
    <location>
        <begin position="817"/>
        <end position="977"/>
    </location>
</feature>
<feature type="compositionally biased region" description="Low complexity" evidence="16">
    <location>
        <begin position="5825"/>
        <end position="5834"/>
    </location>
</feature>
<dbReference type="Gene3D" id="2.170.270.10">
    <property type="entry name" value="SET domain"/>
    <property type="match status" value="1"/>
</dbReference>
<dbReference type="SMART" id="SM00317">
    <property type="entry name" value="SET"/>
    <property type="match status" value="1"/>
</dbReference>
<feature type="compositionally biased region" description="Polar residues" evidence="16">
    <location>
        <begin position="5214"/>
        <end position="5227"/>
    </location>
</feature>
<dbReference type="InterPro" id="IPR001965">
    <property type="entry name" value="Znf_PHD"/>
</dbReference>
<evidence type="ECO:0000256" key="12">
    <source>
        <dbReference type="ARBA" id="ARBA00023163"/>
    </source>
</evidence>
<feature type="compositionally biased region" description="Polar residues" evidence="16">
    <location>
        <begin position="4091"/>
        <end position="4100"/>
    </location>
</feature>
<keyword evidence="9" id="KW-0156">Chromatin regulator</keyword>
<dbReference type="InterPro" id="IPR011011">
    <property type="entry name" value="Znf_FYVE_PHD"/>
</dbReference>
<dbReference type="PROSITE" id="PS50868">
    <property type="entry name" value="POST_SET"/>
    <property type="match status" value="1"/>
</dbReference>
<keyword evidence="10" id="KW-0805">Transcription regulation</keyword>
<feature type="region of interest" description="Disordered" evidence="16">
    <location>
        <begin position="2590"/>
        <end position="2707"/>
    </location>
</feature>
<dbReference type="GO" id="GO:0044666">
    <property type="term" value="C:MLL3/4 complex"/>
    <property type="evidence" value="ECO:0007669"/>
    <property type="project" value="TreeGrafter"/>
</dbReference>
<evidence type="ECO:0000256" key="11">
    <source>
        <dbReference type="ARBA" id="ARBA00023117"/>
    </source>
</evidence>
<feature type="compositionally biased region" description="Basic and acidic residues" evidence="16">
    <location>
        <begin position="137"/>
        <end position="169"/>
    </location>
</feature>
<dbReference type="SMART" id="SM00297">
    <property type="entry name" value="BROMO"/>
    <property type="match status" value="1"/>
</dbReference>
<feature type="region of interest" description="Disordered" evidence="16">
    <location>
        <begin position="5770"/>
        <end position="5802"/>
    </location>
</feature>
<feature type="region of interest" description="Disordered" evidence="16">
    <location>
        <begin position="2191"/>
        <end position="2210"/>
    </location>
</feature>
<evidence type="ECO:0000256" key="1">
    <source>
        <dbReference type="ARBA" id="ARBA00004123"/>
    </source>
</evidence>
<feature type="compositionally biased region" description="Basic and acidic residues" evidence="16">
    <location>
        <begin position="4081"/>
        <end position="4090"/>
    </location>
</feature>
<sequence length="6408" mass="732427">MNESPSEEGKMKKERQEHEDESEGIHDDESVQVNNEFRSIEKNEDCASEKWTNENEATSNVKDDLYELISYKNICTVNEGGSDGHKICHNNVPDDLQMCKKNFLSDNKTDFSISDIKGSMNDNSMHTRYNNSMSDNGESRKISNDSHRTNGTNRSKDKGRSCDDQKGRVNVENPEIADIAIEKEKLPKLEADEMGHTKRHRLPLDLHHNRKKFLIQRGRRERSSIATYSDFLNDNRINKTLSPKALQIKKQMLSSVADDTFEIQKYRKNIFLKSLHSDGKNYHSDIDNSKRSSFFSCKYLQNLNFNKTSVSSNFPKHLSSPHGITNHHDCKTKIKRIHFSNHSDNKMYSCFCNCETSCERNSYSDTYVICSPPKRKGKTKSPYNILLYDKCVKKYQCNDRENKMVFPNSSQLYDSFFCTHKKRKGGSEINQGKNSRFRTRANCLPYQNYNLTLRNIQKRKKIYFHFTRNRKCLEKKKKGAQTKKSDVVGAHRLSEEPNKIITPVKEGRSPKGYNAPLEEKADSHPNVVQGNSHEVDIEPPDRTAEGEQTAQESRPQLTNEYEEEIKENNPDNEPLATNVFVETNKQVNQPLTDSALGKEQNQMAEGPCKELKITGKNFFKYDEDIFESFYNDVHLRIGKIVTNKRKKYFLTYKIVKDSFFRILILNNDKLEKNILQVIAIQDVILHDKNVKIISDPFYVRNGSKLYAVKFLKVFSLKNLKKIKKMSDIIFSDAEDANVNVKTENCESVEFHSAAEDNASSAAKEANALDKDYLSKKTLNQSADEPLNGNHSQDAGQNGGGHRKGEIKEGTQDVAAIGAQRNAPEGSNKSDGDGSKGNKCSDNEAEEIRAVNNSSDNCDNVSNGASRKLKKGATNTDKENPTKGTNRSRRKNTQVKEEPSSNETLPKGNVQINAKGNVKTNANINVKTNAKGIAKGNTKDKKGNADVKNKKNSNDSSVKKKPKELSKNVNNRKNKKRTHVKVKIENEASKKEQEEHNYTGIIYNDKNKFYFNVNKIVDIIKMVKGSEEKTKFFLDAHNNNTKKKWRLLKKVEKTLFLENLVMDDEDVLFRRPKFFNCIIEESIDNYNVQYEGENGMMHLFENKLDRLKKKKVGNKVEADAANKYIELKDEEKGFKYIGYRVSFDLKKDNKKKCNFKTGIIKYYSPKYKQFFIHHIENFKYSGSMTDSPKRTNRDMAYSRGGSKSRTTSPSLYNNSKEYHTLADLEHAQYGEIDQDMRKQISERKNEEGLGVEMVNQNNQCIVQRKEEMMYLNYETKLDEENGKKKCDFIYSDVKGWYSPHFYNIKVLKTVKEFERFDIFDKNDKRKEQIDYSLLNKKDECSICKNNILFIKGHDHYTSSLSTMIYDLSSEVKKKEIDETNMINLYWGVKCFICSKKFHAECLDEEVIITKGYDKNVLMKEYKKYIYKNSLKKDNKSLKRDKGKGARSGSKDEKSKRVKKNTNHFSDSKCIGRGGDSKSNQNKKSANGKRTTGNSKNGCSKRAEHSSNNLVKEENNDADEKNNRSKKKKGGKECTSEKENAKNNYSENDYKSDDKEDKNKSDELNDEEDSDVEETNNCTKSKSKRSRRCINYVPAVKYSDMNYKKYVCKDCYRCIYCCESIYNYKQTPNIANYVICKTCNMVAHGSCCFPNVPDIYVFNWKCDECLKCNKCDYSNLCFINYNEWEFHLDCCISCYKEYEKKNFCIMCNQKYEIDDSNKWVQCDVCKFWIHLSCDKNESRNIETLSIKSINYKCPTCRSGSFHDKIERILYLFFLLDKYKNFTFHVPINFYIYWRIVKIPMNLYIMKKKIWEKKYNTILEFLYDFFLIIHNAKTVHMPNTPIYKNACIFEKKGKIIIKNMFNLEHEELNKFIDDCLLTYKKATNEEVANDNNKMEEESKNYEGMLKSGGHKLTATLCNSSRDDILGKNFDNHMDNRNAAFDSYHSENMKHFGYPGIGKEVVPTVGEFTKSGFYPHQDGDTTLKWGNKYRDAAALNFGGSSLVNDHSMQEGVHMVPGCMNNPNDRTYQSNSFLNADGSFQSGIAKTGTNMQLYMNGTDLYNDYTSMEKKNLMGMYDKNAVDMPTSKDDIVLYNLCNNNVGKSLLNNNLLRKRKLEMLDRDITQYELHELFNFKRDCVFIHNNKEMFVPQNCGITSYNILTVNVKGKIYFNRSFDRFDEFDVCKIRKIHVLTGGSFSSSCRRSDKDELSSEGNVQKGYYQSSNEEKIPLVDNHPHSTSTKEDAKGEKKIHSNRGNSNVFINDNIFMIDIKKDKIKMNNVLKEETKIVNPVNNAYKFLKCIQIVFFGQQGPNEYTSSKNVSSVRMNYVTNLVNYSSSDNDSTDDIAVEHVDRNKKGGAISLDDIISHMEGRTAKGGSKKWCHNTNRRNAPNCHPVRRNPMGKHVTNKKIQLFNNDILKDYCHFCGCIEYKGPLVYCGVCGVSFHYTCVNISNPFLFNLAGYVEHRKEINHIFNVITRNFKCNQCIKCEKCNTHFSDAIKDTFYSNITCMDTWSGNHFTKEATFNYLYNLKIEVMTLKNDKNTQKRKMLTDSEALEFGEKGEVASPMISELNESPKSEQRSIQQSCEFANVKLVETTERRESCSVNTEPAMATMDNQNMNDNRQQDRHRNQLGNNNSHMSSKKMKKQNSIDVDSHLKGQIGDPSTTCTIADVRDESKNIQTNSEIELSPKKKKTSPKKRTSISKKNEENEKMDQSAPNNIITILSVHDQTQKIIKCFCCGKSAHNECFYRIDNSGDSGDKNDHDVHKKGVRSIFKKFCVKKHHSKKMGSPGKSEKGLYTSNSGHYVPRQGCILHRTFNEATLSMSKNNTPMKSDQIGEESNAVDRNNLITSFVSQDNDTPTSTTETTSAAAMMVMVPPPIKSNTPKKDKLGGDLSNSHIVSEDIHTSVKCTVNRNSGDECTTQSTIININSNVECSILSSNVTLLKPNETNTSENCLLNNEVNNNGVIPSDEFVKEFLTDGKKAETHAETVVINRKVYNKNLISEIYDLIRQKKNVKVKNLLHLFVPNIDEAVMYSVLNEILKGLYSYLNKELNHYRLNKNFNSVVKMDHVDKSKKEKHHLFDKKNLITDNNDYMKISEMLLKISALILETFSVPVNRKASNGKPRSRRSSACCTKNAFNDNPCERTMSHTRSEYFKGNYPCSVQVRNQVNKNNDTLLLATNGDNAFGTPPYSVPCTENNKTGQIDLHTFGTYEMKLCSSVNGVNNFDTAHNGNSVANFMDVTNADDVNVAGATAELGDLGEHATPKVLNLTSRNNKNGTYMNKSINNIGCTFNEKNIEKLTSPTRKNNNCGYSAPNMNCSPVRKIINFDKTNNLKMNVNTVSTFSACSSNVDDLGSMHGRTVSSPMGSVSNYSNVLMVNNTSSISGVSAGVGLNSLHNINGISSVNKANTFNGEIPCRSSSVTLQNVSVDVGSNIYNLISMKNNVNTSNMSDFVDNASNVKDINITQNISIFNNNNVIINVNGVEGTKEPFVNYAHLGNTRATNTMSGIGNVINVGAMGKTIGVINNVGGMQDVNGVITDKGMNNPDSAIRSGGTLFGENPIGHINNINEMTHPFCKTTYAKDAGQAYHYNDNIKSCSVHMNNQKNVDRMNHGRSYSDMINLHYVKNCNMNNDRNMPSNVPSIFVKDSNMQPPTTAYAQGKVDYEVNEMSQEKNVCRTFIHNDKSNMCKNNYYFYNQLGNHNNSPVNHEMANVNMPLVYCTPLRNGSHNFKPSMNATPFNGKINGESLELNRKIMVNVNASNEQSILYKDSSNFILQSKDVSDVNRDGRSNSEFHNMKYSNISHASEVRNPNNKFNDMYNGYSKNINKKDQTHTKTLLKSNIPNLEKFINSSKNKKSIPTNEKLAAEGNICGNVCARNYNYNYRYGSNHSSGSFDPSVFRCNVNASSVAYANERGNVLCAVYDAPNVNPNFATNRLHKENKLNIGIAKNISNNGDHVVKNVHKCILPLGTVKKECILYNNNDKNEIHVNVCTGVKYNIQKDQTNAYAAGTKGAELVRSKKGELKYYCKNILIKKENAANGMNGVKGLSAANVNQLDSGNNEAELNNNVSEQMENKKKEGANSACNAKECKKERTKTDQSTTENGDQNKNVRKKKGKDKNEQDEKAEKGGKRKVVEKGEEKKDEKKVVEKAEKKPAKMVKKNAEKKEIDKEKKEKEQEKSKDKAKEKKSKDTKGEICEKDLKPTKTSKIQKEKKGVKMKKEESSQEDKKDGKEKKRVQRKGKGDEKKKGTKTNENAEEKGEKKANESRTSQVKTKKETNDGKVDTENNNLAEDKVHEMRGNRSSSIISISSKIACGSTYISDVAPNNCNMQGTCKMDDGYMTDTDEELCLYADASESDNSTMNKGRTGSNRKRNRINKLKGFLKRNKFVLKSKFKRITPNTYLCHSCVVLYKNDFSFNAFTEEIAAVEKSACASGNQGSVFNETNVVQVKGEMMELEGKSISKGIADEGKEEKIPEGAGDGITNSTNTINEGTVEPLCNTNACEELVYVDAKHGAGGAGDEGNEAANLKDVTKDGQNVDAAFPGCDEKNAPINRTHDSKGDDRGGNNREEKDYFRIRNELSGKQDPDWIYWMNKISAHNNIFFNRAYLKDKKSGTNVRHFFETRPDVYKCSICCMICEYKIGKRDNSAPDRVAEKNAEKNAEDESGNFNVLFVCNACSLRHGQIQKYIMAYPENSSHRNKTMLNLNKDRNEKRKLYELVYFVIKMSLRFMYFKRNVFEAFCRLLDEFLRRNKSNVKLLYRLYFSKGYFKCNEFFPFFSNKVRKDDQLRRLFHSSGSMVMSFASTDLHVMRYALNLFCMRISACARKVKRKSSGVTGSVHMSLAARKLLFCYYRKGVSSAAGNGGSYFEHIVSYSVYLLHLYYLYKVHVSGVRMKRMCKGAGKAACEAELGTAGRESENTRGFTHGCTLEGAAKTVKKVRIVERLKRRKLNHNLFFKMKNTEAFADVLRTLNQGESEWPFLHRENHVPKMDLANTSRSSSACRKGQQKEEKSELFTKPNAKGAASLLLYEETCDEYKKDGQNEKDQLTVSPFYSSEYQKKVKQYIKKIKCTIKNKLNLYVKIMLNMYRQESLNMIKCKGTDKKGLRQKNNETCLLCHYGNYLYKGRLIPFYDIFIHSECLKWSLNCIQYYKLNCSVCECRSRIGKGATESKVDDKKNPSNNKKGSKSSSSKRGKKKPAASASCSVKNEAVGGTKESVDRNNTHTGGQVRSANGNISHVGGAHLSSTHVSNNHLDSHTNKRDHPNGAGETRVKGEEFCGENQAGQHNPSEENLSKERTTPEENINVKKSIKNIKLRDNFCWTENKNFFHNYEHIIEIDEEDVKEIIYDSINSTCFLCGYKNASIYCSNENCNIKFHLNCAFYSTMVKNSHQNIFFYYLKCFKLIKFNKDTIFYTYCHPSSNSAEEKELVQSLYEDIFPVHIIYNIKKVWCNKCWNAKKIYNSFYINKENMQCSSREEPSKDVEMVKGTPSKKEKDAKCTAKGGEVIQGDVTPACSKLKQDDATTGGLNLERETEDQNYGASEQAGTGENSQISAESKIKRITHRKKINVIESLRNIYKHFIHFYYENGSYYVMDKILYSINECVRIRYRRKPLISLQELFNKESKIKSKMNHLENIINECANKNDEKCFINHRYQLLFESKVQNDEVTNEQLMKKNGAYNNSDVHEESEAYRNDVNMQSIIDNKNVENIFKSYFILKYFLYIGREITLKNEEYFFLKKKENSFVRYVYSNDEQTCNIHLPHVLYSNAVDGLGTSLRKDTTTHVKDKSHKGNLPATNEQVGNDNCERQGQQPQQLRKICYTTFIDDESEGDNDNSENNISSSSENEMEETDMAYYCSKETKDKQMKSINLYFKLKDVNRKVNITRLQRVSNYSDRMESSDTVALCSNADDKSEQKKRTNKGNGTTTTVAVGTCTRMASVEQSTCESNSLKDNKDSLLNTIISDTNDVFIKRTNEKLFSHYKFNCRNNMNLAKCRIIKIGCHNILHMGEIIKYNGEKRIYPCGFVNMRIFFNLPAAFLFHIYKNAIFDDEDEKKKTLQRIFLQIRATYIFSITLKNEHFFFSIMLFPLISVDHFSVTDAQKFVLAESHDIQEVHTKFLSLFKFPNGDLNNVHMSDEYKKYVDRYSQLLELMQSYIFKSVQHNVKAVDPHDFFGLTLPCVIYQMKYKLFKYLWKCVNNRISNYIRRSGKREQFKKRVKNCTREVIYNDNLLCKYSNLDTSIFKENEKEKEKNMRKTVKYKYNINSAMSYRYLMNISSNSRLYVKKSSIHGYGLYTCEFINEGEPVIEYIGEYIRNIISDKREKYYDKIESSCYMFRLNENIIIDATKWGNVSRFINHSCEPNCFCKIVSCDQNLKHIVIFAKRDIVAHEEITYDYQFGVESEGKKLICLCGSSTCLGRMN</sequence>
<dbReference type="PROSITE" id="PS50280">
    <property type="entry name" value="SET"/>
    <property type="match status" value="1"/>
</dbReference>
<feature type="compositionally biased region" description="Basic and acidic residues" evidence="16">
    <location>
        <begin position="827"/>
        <end position="848"/>
    </location>
</feature>
<feature type="compositionally biased region" description="Polar residues" evidence="16">
    <location>
        <begin position="1475"/>
        <end position="1496"/>
    </location>
</feature>
<evidence type="ECO:0000256" key="16">
    <source>
        <dbReference type="SAM" id="MobiDB-lite"/>
    </source>
</evidence>
<dbReference type="GO" id="GO:0032259">
    <property type="term" value="P:methylation"/>
    <property type="evidence" value="ECO:0007669"/>
    <property type="project" value="UniProtKB-KW"/>
</dbReference>
<dbReference type="SUPFAM" id="SSF47370">
    <property type="entry name" value="Bromodomain"/>
    <property type="match status" value="1"/>
</dbReference>
<dbReference type="InterPro" id="IPR019787">
    <property type="entry name" value="Znf_PHD-finger"/>
</dbReference>
<feature type="compositionally biased region" description="Basic and acidic residues" evidence="16">
    <location>
        <begin position="5279"/>
        <end position="5291"/>
    </location>
</feature>
<feature type="compositionally biased region" description="Basic and acidic residues" evidence="16">
    <location>
        <begin position="4247"/>
        <end position="4259"/>
    </location>
</feature>
<keyword evidence="12" id="KW-0804">Transcription</keyword>
<feature type="region of interest" description="Disordered" evidence="16">
    <location>
        <begin position="5160"/>
        <end position="5291"/>
    </location>
</feature>
<feature type="compositionally biased region" description="Polar residues" evidence="16">
    <location>
        <begin position="5235"/>
        <end position="5244"/>
    </location>
</feature>
<dbReference type="Gene3D" id="3.30.40.10">
    <property type="entry name" value="Zinc/RING finger domain, C3HC4 (zinc finger)"/>
    <property type="match status" value="2"/>
</dbReference>
<dbReference type="CDD" id="cd15615">
    <property type="entry name" value="PHD_ARID4_like"/>
    <property type="match status" value="1"/>
</dbReference>